<dbReference type="Gene3D" id="3.20.10.10">
    <property type="entry name" value="D-amino Acid Aminotransferase, subunit A, domain 2"/>
    <property type="match status" value="1"/>
</dbReference>
<dbReference type="EC" id="2.6.1.42" evidence="6"/>
<dbReference type="RefSeq" id="WP_150031672.1">
    <property type="nucleotide sequence ID" value="NZ_VWSH01000001.1"/>
</dbReference>
<proteinExistence type="inferred from homology"/>
<dbReference type="PANTHER" id="PTHR42743">
    <property type="entry name" value="AMINO-ACID AMINOTRANSFERASE"/>
    <property type="match status" value="1"/>
</dbReference>
<comment type="pathway">
    <text evidence="3">Amino-acid biosynthesis; L-valine biosynthesis; L-valine from pyruvate: step 4/4.</text>
</comment>
<comment type="catalytic activity">
    <reaction evidence="9">
        <text>L-isoleucine + 2-oxoglutarate = (S)-3-methyl-2-oxopentanoate + L-glutamate</text>
        <dbReference type="Rhea" id="RHEA:24801"/>
        <dbReference type="ChEBI" id="CHEBI:16810"/>
        <dbReference type="ChEBI" id="CHEBI:29985"/>
        <dbReference type="ChEBI" id="CHEBI:35146"/>
        <dbReference type="ChEBI" id="CHEBI:58045"/>
        <dbReference type="EC" id="2.6.1.42"/>
    </reaction>
</comment>
<comment type="caution">
    <text evidence="13">The sequence shown here is derived from an EMBL/GenBank/DDBJ whole genome shotgun (WGS) entry which is preliminary data.</text>
</comment>
<dbReference type="PROSITE" id="PS00770">
    <property type="entry name" value="AA_TRANSFER_CLASS_4"/>
    <property type="match status" value="1"/>
</dbReference>
<comment type="similarity">
    <text evidence="5 11">Belongs to the class-IV pyridoxal-phosphate-dependent aminotransferase family.</text>
</comment>
<evidence type="ECO:0000256" key="5">
    <source>
        <dbReference type="ARBA" id="ARBA00009320"/>
    </source>
</evidence>
<comment type="pathway">
    <text evidence="2">Amino-acid biosynthesis; L-isoleucine biosynthesis; L-isoleucine from 2-oxobutanoate: step 4/4.</text>
</comment>
<organism evidence="13 14">
    <name type="scientific">Taibaiella lutea</name>
    <dbReference type="NCBI Taxonomy" id="2608001"/>
    <lineage>
        <taxon>Bacteria</taxon>
        <taxon>Pseudomonadati</taxon>
        <taxon>Bacteroidota</taxon>
        <taxon>Chitinophagia</taxon>
        <taxon>Chitinophagales</taxon>
        <taxon>Chitinophagaceae</taxon>
        <taxon>Taibaiella</taxon>
    </lineage>
</organism>
<dbReference type="PANTHER" id="PTHR42743:SF11">
    <property type="entry name" value="AMINODEOXYCHORISMATE LYASE"/>
    <property type="match status" value="1"/>
</dbReference>
<dbReference type="SUPFAM" id="SSF56752">
    <property type="entry name" value="D-aminoacid aminotransferase-like PLP-dependent enzymes"/>
    <property type="match status" value="1"/>
</dbReference>
<dbReference type="Pfam" id="PF01063">
    <property type="entry name" value="Aminotran_4"/>
    <property type="match status" value="1"/>
</dbReference>
<keyword evidence="7 12" id="KW-0663">Pyridoxal phosphate</keyword>
<evidence type="ECO:0000256" key="8">
    <source>
        <dbReference type="ARBA" id="ARBA00048212"/>
    </source>
</evidence>
<evidence type="ECO:0000256" key="7">
    <source>
        <dbReference type="ARBA" id="ARBA00022898"/>
    </source>
</evidence>
<comment type="pathway">
    <text evidence="4">Amino-acid biosynthesis; L-leucine biosynthesis; L-leucine from 3-methyl-2-oxobutanoate: step 4/4.</text>
</comment>
<evidence type="ECO:0000256" key="4">
    <source>
        <dbReference type="ARBA" id="ARBA00005072"/>
    </source>
</evidence>
<dbReference type="AlphaFoldDB" id="A0A5M6CQ25"/>
<dbReference type="InterPro" id="IPR018300">
    <property type="entry name" value="Aminotrans_IV_CS"/>
</dbReference>
<comment type="catalytic activity">
    <reaction evidence="8">
        <text>L-valine + 2-oxoglutarate = 3-methyl-2-oxobutanoate + L-glutamate</text>
        <dbReference type="Rhea" id="RHEA:24813"/>
        <dbReference type="ChEBI" id="CHEBI:11851"/>
        <dbReference type="ChEBI" id="CHEBI:16810"/>
        <dbReference type="ChEBI" id="CHEBI:29985"/>
        <dbReference type="ChEBI" id="CHEBI:57762"/>
        <dbReference type="EC" id="2.6.1.42"/>
    </reaction>
</comment>
<comment type="cofactor">
    <cofactor evidence="1 12">
        <name>pyridoxal 5'-phosphate</name>
        <dbReference type="ChEBI" id="CHEBI:597326"/>
    </cofactor>
</comment>
<evidence type="ECO:0000256" key="3">
    <source>
        <dbReference type="ARBA" id="ARBA00004931"/>
    </source>
</evidence>
<dbReference type="Gene3D" id="3.30.470.10">
    <property type="match status" value="1"/>
</dbReference>
<name>A0A5M6CQ25_9BACT</name>
<evidence type="ECO:0000256" key="11">
    <source>
        <dbReference type="RuleBase" id="RU004106"/>
    </source>
</evidence>
<sequence length="268" mass="30897">MPFVNHNGLIHLQDEAIIHIQSRALRYGEGLIETMFFEGRTLRHFDLHYQRLNHSLEELHFPSFEKYAFEKELAKTIIANQNPQKGILRAEFFLNESVFELQFWIEFIHVKEDYGEWRSRGLALDISNKVVKSPDSISHIKSCSRLLYVIARQEAIQNKLDDILICNPKGNIVESTHSNIFIIKEQKIYTPPLSEGCVSGVMRKFLLEKKEIEGITISEKVISKEMLADADEVFLTNAVRGIQPVDSINGRVYSTNATRYIFDLIAGR</sequence>
<evidence type="ECO:0000313" key="14">
    <source>
        <dbReference type="Proteomes" id="UP000323632"/>
    </source>
</evidence>
<evidence type="ECO:0000256" key="9">
    <source>
        <dbReference type="ARBA" id="ARBA00048798"/>
    </source>
</evidence>
<evidence type="ECO:0000256" key="6">
    <source>
        <dbReference type="ARBA" id="ARBA00013053"/>
    </source>
</evidence>
<dbReference type="InterPro" id="IPR043132">
    <property type="entry name" value="BCAT-like_C"/>
</dbReference>
<evidence type="ECO:0000256" key="12">
    <source>
        <dbReference type="RuleBase" id="RU004516"/>
    </source>
</evidence>
<dbReference type="GO" id="GO:0046394">
    <property type="term" value="P:carboxylic acid biosynthetic process"/>
    <property type="evidence" value="ECO:0007669"/>
    <property type="project" value="UniProtKB-ARBA"/>
</dbReference>
<protein>
    <recommendedName>
        <fullName evidence="6">branched-chain-amino-acid transaminase</fullName>
        <ecNumber evidence="6">2.6.1.42</ecNumber>
    </recommendedName>
</protein>
<dbReference type="GO" id="GO:0004084">
    <property type="term" value="F:branched-chain-amino-acid transaminase activity"/>
    <property type="evidence" value="ECO:0007669"/>
    <property type="project" value="UniProtKB-EC"/>
</dbReference>
<keyword evidence="14" id="KW-1185">Reference proteome</keyword>
<gene>
    <name evidence="13" type="ORF">F0919_05320</name>
</gene>
<reference evidence="13 14" key="1">
    <citation type="submission" date="2019-09" db="EMBL/GenBank/DDBJ databases">
        <title>Genome sequence and assembly of Taibaiella sp.</title>
        <authorList>
            <person name="Chhetri G."/>
        </authorList>
    </citation>
    <scope>NUCLEOTIDE SEQUENCE [LARGE SCALE GENOMIC DNA]</scope>
    <source>
        <strain evidence="13 14">KVB11</strain>
    </source>
</reference>
<evidence type="ECO:0000256" key="10">
    <source>
        <dbReference type="ARBA" id="ARBA00049229"/>
    </source>
</evidence>
<dbReference type="EMBL" id="VWSH01000001">
    <property type="protein sequence ID" value="KAA5537096.1"/>
    <property type="molecule type" value="Genomic_DNA"/>
</dbReference>
<evidence type="ECO:0000256" key="2">
    <source>
        <dbReference type="ARBA" id="ARBA00004824"/>
    </source>
</evidence>
<dbReference type="InterPro" id="IPR036038">
    <property type="entry name" value="Aminotransferase-like"/>
</dbReference>
<dbReference type="FunFam" id="3.20.10.10:FF:000002">
    <property type="entry name" value="D-alanine aminotransferase"/>
    <property type="match status" value="1"/>
</dbReference>
<evidence type="ECO:0000313" key="13">
    <source>
        <dbReference type="EMBL" id="KAA5537096.1"/>
    </source>
</evidence>
<comment type="catalytic activity">
    <reaction evidence="10">
        <text>L-leucine + 2-oxoglutarate = 4-methyl-2-oxopentanoate + L-glutamate</text>
        <dbReference type="Rhea" id="RHEA:18321"/>
        <dbReference type="ChEBI" id="CHEBI:16810"/>
        <dbReference type="ChEBI" id="CHEBI:17865"/>
        <dbReference type="ChEBI" id="CHEBI:29985"/>
        <dbReference type="ChEBI" id="CHEBI:57427"/>
        <dbReference type="EC" id="2.6.1.42"/>
    </reaction>
</comment>
<evidence type="ECO:0000256" key="1">
    <source>
        <dbReference type="ARBA" id="ARBA00001933"/>
    </source>
</evidence>
<dbReference type="GO" id="GO:0008652">
    <property type="term" value="P:amino acid biosynthetic process"/>
    <property type="evidence" value="ECO:0007669"/>
    <property type="project" value="UniProtKB-ARBA"/>
</dbReference>
<dbReference type="InterPro" id="IPR001544">
    <property type="entry name" value="Aminotrans_IV"/>
</dbReference>
<dbReference type="Proteomes" id="UP000323632">
    <property type="component" value="Unassembled WGS sequence"/>
</dbReference>
<dbReference type="InterPro" id="IPR050571">
    <property type="entry name" value="Class-IV_PLP-Dep_Aminotrnsfr"/>
</dbReference>
<accession>A0A5M6CQ25</accession>
<dbReference type="InterPro" id="IPR043131">
    <property type="entry name" value="BCAT-like_N"/>
</dbReference>